<proteinExistence type="predicted"/>
<reference evidence="1" key="1">
    <citation type="submission" date="2022-03" db="EMBL/GenBank/DDBJ databases">
        <authorList>
            <person name="Sayadi A."/>
        </authorList>
    </citation>
    <scope>NUCLEOTIDE SEQUENCE</scope>
</reference>
<dbReference type="EMBL" id="CAKOFQ010006847">
    <property type="protein sequence ID" value="CAH1976384.1"/>
    <property type="molecule type" value="Genomic_DNA"/>
</dbReference>
<gene>
    <name evidence="1" type="ORF">ACAOBT_LOCUS12115</name>
</gene>
<name>A0A9P0KI73_ACAOB</name>
<keyword evidence="2" id="KW-1185">Reference proteome</keyword>
<accession>A0A9P0KI73</accession>
<dbReference type="Proteomes" id="UP001152888">
    <property type="component" value="Unassembled WGS sequence"/>
</dbReference>
<dbReference type="AlphaFoldDB" id="A0A9P0KI73"/>
<evidence type="ECO:0000313" key="1">
    <source>
        <dbReference type="EMBL" id="CAH1976384.1"/>
    </source>
</evidence>
<evidence type="ECO:0000313" key="2">
    <source>
        <dbReference type="Proteomes" id="UP001152888"/>
    </source>
</evidence>
<sequence length="107" mass="11914">MPVLLAAVTLPNESGVLLNLNSNGQSQQLVFVEHLLRLFSLGQCHDHQRHGRAAAALQSNYVERAISPLLKFSLNLSIREVDGNSSNHRVDVLFRKERKSVMGHTES</sequence>
<protein>
    <submittedName>
        <fullName evidence="1">Uncharacterized protein</fullName>
    </submittedName>
</protein>
<comment type="caution">
    <text evidence="1">The sequence shown here is derived from an EMBL/GenBank/DDBJ whole genome shotgun (WGS) entry which is preliminary data.</text>
</comment>
<organism evidence="1 2">
    <name type="scientific">Acanthoscelides obtectus</name>
    <name type="common">Bean weevil</name>
    <name type="synonym">Bruchus obtectus</name>
    <dbReference type="NCBI Taxonomy" id="200917"/>
    <lineage>
        <taxon>Eukaryota</taxon>
        <taxon>Metazoa</taxon>
        <taxon>Ecdysozoa</taxon>
        <taxon>Arthropoda</taxon>
        <taxon>Hexapoda</taxon>
        <taxon>Insecta</taxon>
        <taxon>Pterygota</taxon>
        <taxon>Neoptera</taxon>
        <taxon>Endopterygota</taxon>
        <taxon>Coleoptera</taxon>
        <taxon>Polyphaga</taxon>
        <taxon>Cucujiformia</taxon>
        <taxon>Chrysomeloidea</taxon>
        <taxon>Chrysomelidae</taxon>
        <taxon>Bruchinae</taxon>
        <taxon>Bruchini</taxon>
        <taxon>Acanthoscelides</taxon>
    </lineage>
</organism>